<accession>A0ABV5BFT6</accession>
<dbReference type="Proteomes" id="UP001580407">
    <property type="component" value="Unassembled WGS sequence"/>
</dbReference>
<proteinExistence type="predicted"/>
<dbReference type="RefSeq" id="WP_375528245.1">
    <property type="nucleotide sequence ID" value="NZ_JBHILM010000043.1"/>
</dbReference>
<comment type="caution">
    <text evidence="1">The sequence shown here is derived from an EMBL/GenBank/DDBJ whole genome shotgun (WGS) entry which is preliminary data.</text>
</comment>
<gene>
    <name evidence="1" type="ORF">ACE3NQ_27080</name>
</gene>
<evidence type="ECO:0000313" key="2">
    <source>
        <dbReference type="Proteomes" id="UP001580407"/>
    </source>
</evidence>
<dbReference type="EMBL" id="JBHILM010000043">
    <property type="protein sequence ID" value="MFB5684576.1"/>
    <property type="molecule type" value="Genomic_DNA"/>
</dbReference>
<sequence length="65" mass="7685">MERQVSPIAEEIRNAICPYPQIVSAGRRTEQCNTETPAGWKHVKRRGGLSGQPWQRRLMRHRFRR</sequence>
<organism evidence="1 2">
    <name type="scientific">Paenibacillus terreus</name>
    <dbReference type="NCBI Taxonomy" id="1387834"/>
    <lineage>
        <taxon>Bacteria</taxon>
        <taxon>Bacillati</taxon>
        <taxon>Bacillota</taxon>
        <taxon>Bacilli</taxon>
        <taxon>Bacillales</taxon>
        <taxon>Paenibacillaceae</taxon>
        <taxon>Paenibacillus</taxon>
    </lineage>
</organism>
<protein>
    <submittedName>
        <fullName evidence="1">Uncharacterized protein</fullName>
    </submittedName>
</protein>
<evidence type="ECO:0000313" key="1">
    <source>
        <dbReference type="EMBL" id="MFB5684576.1"/>
    </source>
</evidence>
<name>A0ABV5BFT6_9BACL</name>
<keyword evidence="2" id="KW-1185">Reference proteome</keyword>
<reference evidence="1 2" key="1">
    <citation type="submission" date="2024-09" db="EMBL/GenBank/DDBJ databases">
        <authorList>
            <person name="Ruan L."/>
        </authorList>
    </citation>
    <scope>NUCLEOTIDE SEQUENCE [LARGE SCALE GENOMIC DNA]</scope>
    <source>
        <strain evidence="1 2">D33</strain>
    </source>
</reference>